<feature type="non-terminal residue" evidence="2">
    <location>
        <position position="1"/>
    </location>
</feature>
<organism evidence="2">
    <name type="scientific">marine sediment metagenome</name>
    <dbReference type="NCBI Taxonomy" id="412755"/>
    <lineage>
        <taxon>unclassified sequences</taxon>
        <taxon>metagenomes</taxon>
        <taxon>ecological metagenomes</taxon>
    </lineage>
</organism>
<dbReference type="AlphaFoldDB" id="X1LR49"/>
<protein>
    <submittedName>
        <fullName evidence="2">Uncharacterized protein</fullName>
    </submittedName>
</protein>
<name>X1LR49_9ZZZZ</name>
<evidence type="ECO:0000256" key="1">
    <source>
        <dbReference type="SAM" id="MobiDB-lite"/>
    </source>
</evidence>
<sequence length="88" mass="9580">SQLTDEQSAELFEETQNMLEAGATHEEIRAMKTAKLEEWGIDAPLWSGPHYGEQTGSYGRQSRGGQRNGGRGLGLKGQGYNGQCPRIG</sequence>
<gene>
    <name evidence="2" type="ORF">S06H3_31464</name>
</gene>
<proteinExistence type="predicted"/>
<evidence type="ECO:0000313" key="2">
    <source>
        <dbReference type="EMBL" id="GAI21852.1"/>
    </source>
</evidence>
<feature type="region of interest" description="Disordered" evidence="1">
    <location>
        <begin position="52"/>
        <end position="88"/>
    </location>
</feature>
<dbReference type="EMBL" id="BARV01018634">
    <property type="protein sequence ID" value="GAI21852.1"/>
    <property type="molecule type" value="Genomic_DNA"/>
</dbReference>
<feature type="compositionally biased region" description="Low complexity" evidence="1">
    <location>
        <begin position="56"/>
        <end position="65"/>
    </location>
</feature>
<accession>X1LR49</accession>
<reference evidence="2" key="1">
    <citation type="journal article" date="2014" name="Front. Microbiol.">
        <title>High frequency of phylogenetically diverse reductive dehalogenase-homologous genes in deep subseafloor sedimentary metagenomes.</title>
        <authorList>
            <person name="Kawai M."/>
            <person name="Futagami T."/>
            <person name="Toyoda A."/>
            <person name="Takaki Y."/>
            <person name="Nishi S."/>
            <person name="Hori S."/>
            <person name="Arai W."/>
            <person name="Tsubouchi T."/>
            <person name="Morono Y."/>
            <person name="Uchiyama I."/>
            <person name="Ito T."/>
            <person name="Fujiyama A."/>
            <person name="Inagaki F."/>
            <person name="Takami H."/>
        </authorList>
    </citation>
    <scope>NUCLEOTIDE SEQUENCE</scope>
    <source>
        <strain evidence="2">Expedition CK06-06</strain>
    </source>
</reference>
<feature type="compositionally biased region" description="Gly residues" evidence="1">
    <location>
        <begin position="66"/>
        <end position="80"/>
    </location>
</feature>
<comment type="caution">
    <text evidence="2">The sequence shown here is derived from an EMBL/GenBank/DDBJ whole genome shotgun (WGS) entry which is preliminary data.</text>
</comment>